<evidence type="ECO:0000256" key="5">
    <source>
        <dbReference type="ARBA" id="ARBA00022927"/>
    </source>
</evidence>
<dbReference type="Gene3D" id="3.40.50.300">
    <property type="entry name" value="P-loop containing nucleotide triphosphate hydrolases"/>
    <property type="match status" value="1"/>
</dbReference>
<evidence type="ECO:0000313" key="12">
    <source>
        <dbReference type="EMBL" id="KAH9380727.1"/>
    </source>
</evidence>
<dbReference type="SMART" id="SM00175">
    <property type="entry name" value="RAB"/>
    <property type="match status" value="1"/>
</dbReference>
<dbReference type="SMART" id="SM00176">
    <property type="entry name" value="RAN"/>
    <property type="match status" value="1"/>
</dbReference>
<comment type="caution">
    <text evidence="12">The sequence shown here is derived from an EMBL/GenBank/DDBJ whole genome shotgun (WGS) entry which is preliminary data.</text>
</comment>
<dbReference type="GO" id="GO:0012505">
    <property type="term" value="C:endomembrane system"/>
    <property type="evidence" value="ECO:0007669"/>
    <property type="project" value="UniProtKB-SubCell"/>
</dbReference>
<keyword evidence="5" id="KW-0653">Protein transport</keyword>
<dbReference type="SUPFAM" id="SSF52540">
    <property type="entry name" value="P-loop containing nucleoside triphosphate hydrolases"/>
    <property type="match status" value="1"/>
</dbReference>
<dbReference type="PROSITE" id="PS51420">
    <property type="entry name" value="RHO"/>
    <property type="match status" value="1"/>
</dbReference>
<proteinExistence type="inferred from homology"/>
<keyword evidence="9" id="KW-0636">Prenylation</keyword>
<dbReference type="GO" id="GO:0015031">
    <property type="term" value="P:protein transport"/>
    <property type="evidence" value="ECO:0007669"/>
    <property type="project" value="UniProtKB-KW"/>
</dbReference>
<dbReference type="VEuPathDB" id="VectorBase:HLOH_041812"/>
<dbReference type="InterPro" id="IPR041833">
    <property type="entry name" value="Rab21"/>
</dbReference>
<dbReference type="PROSITE" id="PS51421">
    <property type="entry name" value="RAS"/>
    <property type="match status" value="1"/>
</dbReference>
<reference evidence="12 13" key="1">
    <citation type="journal article" date="2020" name="Cell">
        <title>Large-Scale Comparative Analyses of Tick Genomes Elucidate Their Genetic Diversity and Vector Capacities.</title>
        <authorList>
            <consortium name="Tick Genome and Microbiome Consortium (TIGMIC)"/>
            <person name="Jia N."/>
            <person name="Wang J."/>
            <person name="Shi W."/>
            <person name="Du L."/>
            <person name="Sun Y."/>
            <person name="Zhan W."/>
            <person name="Jiang J.F."/>
            <person name="Wang Q."/>
            <person name="Zhang B."/>
            <person name="Ji P."/>
            <person name="Bell-Sakyi L."/>
            <person name="Cui X.M."/>
            <person name="Yuan T.T."/>
            <person name="Jiang B.G."/>
            <person name="Yang W.F."/>
            <person name="Lam T.T."/>
            <person name="Chang Q.C."/>
            <person name="Ding S.J."/>
            <person name="Wang X.J."/>
            <person name="Zhu J.G."/>
            <person name="Ruan X.D."/>
            <person name="Zhao L."/>
            <person name="Wei J.T."/>
            <person name="Ye R.Z."/>
            <person name="Que T.C."/>
            <person name="Du C.H."/>
            <person name="Zhou Y.H."/>
            <person name="Cheng J.X."/>
            <person name="Dai P.F."/>
            <person name="Guo W.B."/>
            <person name="Han X.H."/>
            <person name="Huang E.J."/>
            <person name="Li L.F."/>
            <person name="Wei W."/>
            <person name="Gao Y.C."/>
            <person name="Liu J.Z."/>
            <person name="Shao H.Z."/>
            <person name="Wang X."/>
            <person name="Wang C.C."/>
            <person name="Yang T.C."/>
            <person name="Huo Q.B."/>
            <person name="Li W."/>
            <person name="Chen H.Y."/>
            <person name="Chen S.E."/>
            <person name="Zhou L.G."/>
            <person name="Ni X.B."/>
            <person name="Tian J.H."/>
            <person name="Sheng Y."/>
            <person name="Liu T."/>
            <person name="Pan Y.S."/>
            <person name="Xia L.Y."/>
            <person name="Li J."/>
            <person name="Zhao F."/>
            <person name="Cao W.C."/>
        </authorList>
    </citation>
    <scope>NUCLEOTIDE SEQUENCE [LARGE SCALE GENOMIC DNA]</scope>
    <source>
        <strain evidence="12">HaeL-2018</strain>
    </source>
</reference>
<evidence type="ECO:0000256" key="9">
    <source>
        <dbReference type="ARBA" id="ARBA00023289"/>
    </source>
</evidence>
<keyword evidence="7" id="KW-0472">Membrane</keyword>
<dbReference type="OMA" id="NDEQHRN"/>
<dbReference type="Proteomes" id="UP000821853">
    <property type="component" value="Chromosome 8"/>
</dbReference>
<dbReference type="Pfam" id="PF00071">
    <property type="entry name" value="Ras"/>
    <property type="match status" value="1"/>
</dbReference>
<evidence type="ECO:0000256" key="3">
    <source>
        <dbReference type="ARBA" id="ARBA00022448"/>
    </source>
</evidence>
<evidence type="ECO:0000256" key="1">
    <source>
        <dbReference type="ARBA" id="ARBA00006270"/>
    </source>
</evidence>
<evidence type="ECO:0000256" key="2">
    <source>
        <dbReference type="ARBA" id="ARBA00014900"/>
    </source>
</evidence>
<keyword evidence="3" id="KW-0813">Transport</keyword>
<sequence>MAVANASGRSYAFKVVLLGEGCVGKTSLVLRYVENKFNEKHLSTLQASYLDKRLNIAGERVHLAIWDTAGQEKFHALGPIYYRDSNGAVLVYDITDEGSFLKVKNWVKELRKMLGTDVCLTIAGNKVDLDKQRNVSAAEAEEYAASVGATHFHTSAKLNRGIEDLFLDLSKRMMQVAATNDEQHRNSLGRGAGGGGNSRRTVVIVDDSPAQKTSCCGGG</sequence>
<name>A0A9J6H1X2_HAELO</name>
<keyword evidence="6" id="KW-0342">GTP-binding</keyword>
<dbReference type="GO" id="GO:0032482">
    <property type="term" value="P:Rab protein signal transduction"/>
    <property type="evidence" value="ECO:0007669"/>
    <property type="project" value="InterPro"/>
</dbReference>
<dbReference type="PRINTS" id="PR00449">
    <property type="entry name" value="RASTRNSFRMNG"/>
</dbReference>
<protein>
    <recommendedName>
        <fullName evidence="2">Ras-related protein Rab-21</fullName>
    </recommendedName>
</protein>
<accession>A0A9J6H1X2</accession>
<dbReference type="OrthoDB" id="63533at2759"/>
<dbReference type="InterPro" id="IPR005225">
    <property type="entry name" value="Small_GTP-bd"/>
</dbReference>
<keyword evidence="13" id="KW-1185">Reference proteome</keyword>
<evidence type="ECO:0000256" key="4">
    <source>
        <dbReference type="ARBA" id="ARBA00022741"/>
    </source>
</evidence>
<evidence type="ECO:0000256" key="10">
    <source>
        <dbReference type="ARBA" id="ARBA00037868"/>
    </source>
</evidence>
<dbReference type="SMART" id="SM00173">
    <property type="entry name" value="RAS"/>
    <property type="match status" value="1"/>
</dbReference>
<dbReference type="GO" id="GO:0003924">
    <property type="term" value="F:GTPase activity"/>
    <property type="evidence" value="ECO:0007669"/>
    <property type="project" value="InterPro"/>
</dbReference>
<evidence type="ECO:0000256" key="11">
    <source>
        <dbReference type="SAM" id="MobiDB-lite"/>
    </source>
</evidence>
<dbReference type="PANTHER" id="PTHR47978">
    <property type="match status" value="1"/>
</dbReference>
<dbReference type="PROSITE" id="PS51419">
    <property type="entry name" value="RAB"/>
    <property type="match status" value="1"/>
</dbReference>
<dbReference type="InterPro" id="IPR027417">
    <property type="entry name" value="P-loop_NTPase"/>
</dbReference>
<dbReference type="FunFam" id="3.40.50.300:FF:000550">
    <property type="entry name" value="ras-related protein Rab-21"/>
    <property type="match status" value="1"/>
</dbReference>
<evidence type="ECO:0000256" key="6">
    <source>
        <dbReference type="ARBA" id="ARBA00023134"/>
    </source>
</evidence>
<dbReference type="GO" id="GO:0005525">
    <property type="term" value="F:GTP binding"/>
    <property type="evidence" value="ECO:0007669"/>
    <property type="project" value="UniProtKB-KW"/>
</dbReference>
<comment type="similarity">
    <text evidence="1">Belongs to the small GTPase superfamily. Rab family.</text>
</comment>
<keyword evidence="4" id="KW-0547">Nucleotide-binding</keyword>
<dbReference type="AlphaFoldDB" id="A0A9J6H1X2"/>
<gene>
    <name evidence="12" type="ORF">HPB48_008891</name>
</gene>
<evidence type="ECO:0000256" key="8">
    <source>
        <dbReference type="ARBA" id="ARBA00023288"/>
    </source>
</evidence>
<keyword evidence="8" id="KW-0449">Lipoprotein</keyword>
<organism evidence="12 13">
    <name type="scientific">Haemaphysalis longicornis</name>
    <name type="common">Bush tick</name>
    <dbReference type="NCBI Taxonomy" id="44386"/>
    <lineage>
        <taxon>Eukaryota</taxon>
        <taxon>Metazoa</taxon>
        <taxon>Ecdysozoa</taxon>
        <taxon>Arthropoda</taxon>
        <taxon>Chelicerata</taxon>
        <taxon>Arachnida</taxon>
        <taxon>Acari</taxon>
        <taxon>Parasitiformes</taxon>
        <taxon>Ixodida</taxon>
        <taxon>Ixodoidea</taxon>
        <taxon>Ixodidae</taxon>
        <taxon>Haemaphysalinae</taxon>
        <taxon>Haemaphysalis</taxon>
    </lineage>
</organism>
<dbReference type="SMART" id="SM00174">
    <property type="entry name" value="RHO"/>
    <property type="match status" value="1"/>
</dbReference>
<dbReference type="CDD" id="cd04123">
    <property type="entry name" value="Rab21"/>
    <property type="match status" value="1"/>
</dbReference>
<dbReference type="EMBL" id="JABSTR010000010">
    <property type="protein sequence ID" value="KAH9380727.1"/>
    <property type="molecule type" value="Genomic_DNA"/>
</dbReference>
<dbReference type="NCBIfam" id="TIGR00231">
    <property type="entry name" value="small_GTP"/>
    <property type="match status" value="1"/>
</dbReference>
<comment type="subcellular location">
    <subcellularLocation>
        <location evidence="10">Endomembrane system</location>
        <topology evidence="10">Lipid-anchor</topology>
    </subcellularLocation>
</comment>
<dbReference type="InterPro" id="IPR001806">
    <property type="entry name" value="Small_GTPase"/>
</dbReference>
<evidence type="ECO:0000256" key="7">
    <source>
        <dbReference type="ARBA" id="ARBA00023136"/>
    </source>
</evidence>
<evidence type="ECO:0000313" key="13">
    <source>
        <dbReference type="Proteomes" id="UP000821853"/>
    </source>
</evidence>
<feature type="region of interest" description="Disordered" evidence="11">
    <location>
        <begin position="180"/>
        <end position="201"/>
    </location>
</feature>